<evidence type="ECO:0000256" key="2">
    <source>
        <dbReference type="ARBA" id="ARBA00023274"/>
    </source>
</evidence>
<keyword evidence="5" id="KW-1185">Reference proteome</keyword>
<dbReference type="SUPFAM" id="SSF54565">
    <property type="entry name" value="Ribosomal protein S16"/>
    <property type="match status" value="1"/>
</dbReference>
<proteinExistence type="inferred from homology"/>
<evidence type="ECO:0000256" key="3">
    <source>
        <dbReference type="HAMAP-Rule" id="MF_00385"/>
    </source>
</evidence>
<dbReference type="RefSeq" id="WP_307291916.1">
    <property type="nucleotide sequence ID" value="NZ_CP101809.1"/>
</dbReference>
<dbReference type="Gene3D" id="3.30.1320.10">
    <property type="match status" value="1"/>
</dbReference>
<dbReference type="HAMAP" id="MF_00385">
    <property type="entry name" value="Ribosomal_bS16"/>
    <property type="match status" value="1"/>
</dbReference>
<dbReference type="Pfam" id="PF00886">
    <property type="entry name" value="Ribosomal_S16"/>
    <property type="match status" value="1"/>
</dbReference>
<dbReference type="PANTHER" id="PTHR12919:SF20">
    <property type="entry name" value="SMALL RIBOSOMAL SUBUNIT PROTEIN BS16M"/>
    <property type="match status" value="1"/>
</dbReference>
<gene>
    <name evidence="3" type="primary">rpsP</name>
    <name evidence="4" type="ORF">J2Z62_000630</name>
</gene>
<dbReference type="Proteomes" id="UP001240643">
    <property type="component" value="Unassembled WGS sequence"/>
</dbReference>
<organism evidence="4 5">
    <name type="scientific">Mycoplasmoides fastidiosum</name>
    <dbReference type="NCBI Taxonomy" id="92758"/>
    <lineage>
        <taxon>Bacteria</taxon>
        <taxon>Bacillati</taxon>
        <taxon>Mycoplasmatota</taxon>
        <taxon>Mycoplasmoidales</taxon>
        <taxon>Mycoplasmoidaceae</taxon>
        <taxon>Mycoplasmoides</taxon>
    </lineage>
</organism>
<dbReference type="InterPro" id="IPR000307">
    <property type="entry name" value="Ribosomal_bS16"/>
</dbReference>
<protein>
    <recommendedName>
        <fullName evidence="3">Small ribosomal subunit protein bS16</fullName>
    </recommendedName>
</protein>
<dbReference type="InterPro" id="IPR020592">
    <property type="entry name" value="Ribosomal_bS16_CS"/>
</dbReference>
<name>A0ABU0LZP9_9BACT</name>
<dbReference type="NCBIfam" id="TIGR00002">
    <property type="entry name" value="S16"/>
    <property type="match status" value="1"/>
</dbReference>
<dbReference type="PROSITE" id="PS00732">
    <property type="entry name" value="RIBOSOMAL_S16"/>
    <property type="match status" value="1"/>
</dbReference>
<sequence>MLKIRLTRFGRKKLPFYRVVVTDSRNRRDGAYLELLGTYDPMKDKVSLKEEAILKHLNNGAQPTDVVRSLLSKNGIWKTFKDGKIAN</sequence>
<dbReference type="GO" id="GO:0005840">
    <property type="term" value="C:ribosome"/>
    <property type="evidence" value="ECO:0007669"/>
    <property type="project" value="UniProtKB-KW"/>
</dbReference>
<dbReference type="EMBL" id="JAUSWO010000001">
    <property type="protein sequence ID" value="MDQ0514192.1"/>
    <property type="molecule type" value="Genomic_DNA"/>
</dbReference>
<comment type="caution">
    <text evidence="4">The sequence shown here is derived from an EMBL/GenBank/DDBJ whole genome shotgun (WGS) entry which is preliminary data.</text>
</comment>
<comment type="similarity">
    <text evidence="3">Belongs to the bacterial ribosomal protein bS16 family.</text>
</comment>
<evidence type="ECO:0000256" key="1">
    <source>
        <dbReference type="ARBA" id="ARBA00022980"/>
    </source>
</evidence>
<keyword evidence="2 3" id="KW-0687">Ribonucleoprotein</keyword>
<evidence type="ECO:0000313" key="5">
    <source>
        <dbReference type="Proteomes" id="UP001240643"/>
    </source>
</evidence>
<dbReference type="PANTHER" id="PTHR12919">
    <property type="entry name" value="30S RIBOSOMAL PROTEIN S16"/>
    <property type="match status" value="1"/>
</dbReference>
<keyword evidence="1 3" id="KW-0689">Ribosomal protein</keyword>
<dbReference type="InterPro" id="IPR023803">
    <property type="entry name" value="Ribosomal_bS16_dom_sf"/>
</dbReference>
<evidence type="ECO:0000313" key="4">
    <source>
        <dbReference type="EMBL" id="MDQ0514192.1"/>
    </source>
</evidence>
<accession>A0ABU0LZP9</accession>
<reference evidence="4" key="1">
    <citation type="submission" date="2023-07" db="EMBL/GenBank/DDBJ databases">
        <title>Genomic Encyclopedia of Type Strains, Phase IV (KMG-IV): sequencing the most valuable type-strain genomes for metagenomic binning, comparative biology and taxonomic classification.</title>
        <authorList>
            <person name="Goeker M."/>
        </authorList>
    </citation>
    <scope>NUCLEOTIDE SEQUENCE [LARGE SCALE GENOMIC DNA]</scope>
    <source>
        <strain evidence="4">DSM 21204</strain>
    </source>
</reference>